<keyword evidence="2" id="KW-1133">Transmembrane helix</keyword>
<dbReference type="EMBL" id="JAFREP010000019">
    <property type="protein sequence ID" value="MBO1320795.1"/>
    <property type="molecule type" value="Genomic_DNA"/>
</dbReference>
<keyword evidence="4" id="KW-1185">Reference proteome</keyword>
<comment type="caution">
    <text evidence="3">The sequence shown here is derived from an EMBL/GenBank/DDBJ whole genome shotgun (WGS) entry which is preliminary data.</text>
</comment>
<evidence type="ECO:0000256" key="1">
    <source>
        <dbReference type="SAM" id="Coils"/>
    </source>
</evidence>
<feature type="transmembrane region" description="Helical" evidence="2">
    <location>
        <begin position="75"/>
        <end position="93"/>
    </location>
</feature>
<evidence type="ECO:0000313" key="3">
    <source>
        <dbReference type="EMBL" id="MBO1320795.1"/>
    </source>
</evidence>
<organism evidence="3 4">
    <name type="scientific">Acanthopleuribacter pedis</name>
    <dbReference type="NCBI Taxonomy" id="442870"/>
    <lineage>
        <taxon>Bacteria</taxon>
        <taxon>Pseudomonadati</taxon>
        <taxon>Acidobacteriota</taxon>
        <taxon>Holophagae</taxon>
        <taxon>Acanthopleuribacterales</taxon>
        <taxon>Acanthopleuribacteraceae</taxon>
        <taxon>Acanthopleuribacter</taxon>
    </lineage>
</organism>
<gene>
    <name evidence="3" type="ORF">J3U88_20115</name>
</gene>
<accession>A0A8J7QI81</accession>
<evidence type="ECO:0008006" key="5">
    <source>
        <dbReference type="Google" id="ProtNLM"/>
    </source>
</evidence>
<dbReference type="AlphaFoldDB" id="A0A8J7QI81"/>
<sequence length="198" mass="22430">MKHLSEEQLIDILMNEPRDAALDQHLAECPPCNERYRLIADGLSVAEAAEPIIPEMPRPMISHAAFRRRTWLKRAVVLPLAAMLVLSLLGFGFQSDQDGFSVQFSLLGTQTTAANHDARIADLEQRLLEAIELNTKLTQNQMDSRFEAVFQERDQNLREFSTALNAQIKGIELQNSENMVDLREEMLQEVRTAANQGR</sequence>
<keyword evidence="2" id="KW-0812">Transmembrane</keyword>
<keyword evidence="1" id="KW-0175">Coiled coil</keyword>
<evidence type="ECO:0000256" key="2">
    <source>
        <dbReference type="SAM" id="Phobius"/>
    </source>
</evidence>
<reference evidence="3" key="1">
    <citation type="submission" date="2021-03" db="EMBL/GenBank/DDBJ databases">
        <authorList>
            <person name="Wang G."/>
        </authorList>
    </citation>
    <scope>NUCLEOTIDE SEQUENCE</scope>
    <source>
        <strain evidence="3">KCTC 12899</strain>
    </source>
</reference>
<feature type="coiled-coil region" evidence="1">
    <location>
        <begin position="113"/>
        <end position="140"/>
    </location>
</feature>
<evidence type="ECO:0000313" key="4">
    <source>
        <dbReference type="Proteomes" id="UP000664417"/>
    </source>
</evidence>
<dbReference type="RefSeq" id="WP_207860747.1">
    <property type="nucleotide sequence ID" value="NZ_JAFREP010000019.1"/>
</dbReference>
<protein>
    <recommendedName>
        <fullName evidence="5">Zinc-finger domain-containing protein</fullName>
    </recommendedName>
</protein>
<keyword evidence="2" id="KW-0472">Membrane</keyword>
<dbReference type="Proteomes" id="UP000664417">
    <property type="component" value="Unassembled WGS sequence"/>
</dbReference>
<proteinExistence type="predicted"/>
<name>A0A8J7QI81_9BACT</name>